<gene>
    <name evidence="1" type="ORF">DP939_04365</name>
</gene>
<reference evidence="1 2" key="1">
    <citation type="submission" date="2018-06" db="EMBL/GenBank/DDBJ databases">
        <title>Sphaerisporangium craniellae sp. nov., isolated from a marine sponge in the South China Sea.</title>
        <authorList>
            <person name="Li L."/>
        </authorList>
    </citation>
    <scope>NUCLEOTIDE SEQUENCE [LARGE SCALE GENOMIC DNA]</scope>
    <source>
        <strain evidence="1 2">LHW63015</strain>
    </source>
</reference>
<proteinExistence type="predicted"/>
<dbReference type="EMBL" id="QMEY01000001">
    <property type="protein sequence ID" value="RBQ21911.1"/>
    <property type="molecule type" value="Genomic_DNA"/>
</dbReference>
<organism evidence="1 2">
    <name type="scientific">Spongiactinospora rosea</name>
    <dbReference type="NCBI Taxonomy" id="2248750"/>
    <lineage>
        <taxon>Bacteria</taxon>
        <taxon>Bacillati</taxon>
        <taxon>Actinomycetota</taxon>
        <taxon>Actinomycetes</taxon>
        <taxon>Streptosporangiales</taxon>
        <taxon>Streptosporangiaceae</taxon>
        <taxon>Spongiactinospora</taxon>
    </lineage>
</organism>
<dbReference type="AlphaFoldDB" id="A0A366M6P5"/>
<dbReference type="Proteomes" id="UP000253303">
    <property type="component" value="Unassembled WGS sequence"/>
</dbReference>
<accession>A0A366M6P5</accession>
<keyword evidence="2" id="KW-1185">Reference proteome</keyword>
<evidence type="ECO:0000313" key="1">
    <source>
        <dbReference type="EMBL" id="RBQ21911.1"/>
    </source>
</evidence>
<comment type="caution">
    <text evidence="1">The sequence shown here is derived from an EMBL/GenBank/DDBJ whole genome shotgun (WGS) entry which is preliminary data.</text>
</comment>
<name>A0A366M6P5_9ACTN</name>
<evidence type="ECO:0000313" key="2">
    <source>
        <dbReference type="Proteomes" id="UP000253303"/>
    </source>
</evidence>
<protein>
    <submittedName>
        <fullName evidence="1">Uncharacterized protein</fullName>
    </submittedName>
</protein>
<sequence length="94" mass="10317">MSARLTAVALGARHIEEEADKLALLQNALLRRGVQGELRSDGPALLIRRRMPGMPVWVFVGYGGAYYSWQSAERRHPAGDVEGAAEVLAHYVES</sequence>